<dbReference type="GO" id="GO:0003700">
    <property type="term" value="F:DNA-binding transcription factor activity"/>
    <property type="evidence" value="ECO:0007669"/>
    <property type="project" value="InterPro"/>
</dbReference>
<evidence type="ECO:0000256" key="1">
    <source>
        <dbReference type="ARBA" id="ARBA00023015"/>
    </source>
</evidence>
<dbReference type="Gene3D" id="1.10.10.60">
    <property type="entry name" value="Homeodomain-like"/>
    <property type="match status" value="2"/>
</dbReference>
<dbReference type="SUPFAM" id="SSF52172">
    <property type="entry name" value="CheY-like"/>
    <property type="match status" value="1"/>
</dbReference>
<feature type="modified residue" description="4-aspartylphosphate" evidence="4">
    <location>
        <position position="55"/>
    </location>
</feature>
<dbReference type="CDD" id="cd17536">
    <property type="entry name" value="REC_YesN-like"/>
    <property type="match status" value="1"/>
</dbReference>
<proteinExistence type="predicted"/>
<dbReference type="AlphaFoldDB" id="A0A6G4A6B6"/>
<dbReference type="InterPro" id="IPR018060">
    <property type="entry name" value="HTH_AraC"/>
</dbReference>
<evidence type="ECO:0000313" key="7">
    <source>
        <dbReference type="EMBL" id="NEW09349.1"/>
    </source>
</evidence>
<sequence>MFNLLVVDDEKFAVQGITQGIDWSDLPFMHIFEAFSTEEAKQIITAYNIDVMISDIEMPDASGLKLLEWVKEQSPLTETIFLTGHANFTYAQKAIQLGSFNYLLKPVDHDQLKEIVRKAVHKIQSELELLDYNKTYETYYKIWLNQLPFLVERFWRDVLNGKIPSTQERLETGFQIYSIPLDAQSQVIPILISVEQWKEELNARDEEIMEYALRKAGAEMILQDDPGCVIPDQSGFNLVLLYIQGGAPISPELNRRCAEYIQACNRFFHCDLSCYIGEMTPVTEIHQVLGTLLGMERNNVTKINCVMNLQTCEEQKGSLPSFPLISDWFLLFELGKRNELLIRIVESTDRMQEGGVRSESLEALCYGLIHMVYHVAHKKGLSIQQMFPHDELQDIATATRSLNQLRSWAIRVVSAGIEYMNKHHQDVSAVITKVQKYMDDHLHEEVNREDIAAFVYLNPAYLSRLFKKETGQSISEYMLSIRMDKAKKLLIESGNKISHVAEVTGYGHFSHFAKMFKKVTGISPQEYRKKFHINKAQ</sequence>
<evidence type="ECO:0000256" key="2">
    <source>
        <dbReference type="ARBA" id="ARBA00023125"/>
    </source>
</evidence>
<comment type="caution">
    <text evidence="7">The sequence shown here is derived from an EMBL/GenBank/DDBJ whole genome shotgun (WGS) entry which is preliminary data.</text>
</comment>
<keyword evidence="3" id="KW-0804">Transcription</keyword>
<keyword evidence="1" id="KW-0805">Transcription regulation</keyword>
<dbReference type="PANTHER" id="PTHR43280">
    <property type="entry name" value="ARAC-FAMILY TRANSCRIPTIONAL REGULATOR"/>
    <property type="match status" value="1"/>
</dbReference>
<dbReference type="Pfam" id="PF00072">
    <property type="entry name" value="Response_reg"/>
    <property type="match status" value="1"/>
</dbReference>
<dbReference type="EMBL" id="JAAIKC010000016">
    <property type="protein sequence ID" value="NEW09349.1"/>
    <property type="molecule type" value="Genomic_DNA"/>
</dbReference>
<evidence type="ECO:0000256" key="4">
    <source>
        <dbReference type="PROSITE-ProRule" id="PRU00169"/>
    </source>
</evidence>
<dbReference type="PRINTS" id="PR00032">
    <property type="entry name" value="HTHARAC"/>
</dbReference>
<dbReference type="SMART" id="SM00342">
    <property type="entry name" value="HTH_ARAC"/>
    <property type="match status" value="1"/>
</dbReference>
<dbReference type="RefSeq" id="WP_163953114.1">
    <property type="nucleotide sequence ID" value="NZ_JAAIKC010000016.1"/>
</dbReference>
<dbReference type="GO" id="GO:0000160">
    <property type="term" value="P:phosphorelay signal transduction system"/>
    <property type="evidence" value="ECO:0007669"/>
    <property type="project" value="InterPro"/>
</dbReference>
<dbReference type="InterPro" id="IPR011006">
    <property type="entry name" value="CheY-like_superfamily"/>
</dbReference>
<dbReference type="GO" id="GO:0043565">
    <property type="term" value="F:sequence-specific DNA binding"/>
    <property type="evidence" value="ECO:0007669"/>
    <property type="project" value="InterPro"/>
</dbReference>
<dbReference type="SMART" id="SM00448">
    <property type="entry name" value="REC"/>
    <property type="match status" value="1"/>
</dbReference>
<dbReference type="PROSITE" id="PS01124">
    <property type="entry name" value="HTH_ARAC_FAMILY_2"/>
    <property type="match status" value="1"/>
</dbReference>
<dbReference type="InterPro" id="IPR001789">
    <property type="entry name" value="Sig_transdc_resp-reg_receiver"/>
</dbReference>
<keyword evidence="2" id="KW-0238">DNA-binding</keyword>
<protein>
    <submittedName>
        <fullName evidence="7">Response regulator</fullName>
    </submittedName>
</protein>
<reference evidence="7" key="1">
    <citation type="submission" date="2020-02" db="EMBL/GenBank/DDBJ databases">
        <authorList>
            <person name="Shen X.-R."/>
            <person name="Zhang Y.-X."/>
        </authorList>
    </citation>
    <scope>NUCLEOTIDE SEQUENCE</scope>
    <source>
        <strain evidence="7">SYP-B3998</strain>
    </source>
</reference>
<feature type="domain" description="HTH araC/xylS-type" evidence="5">
    <location>
        <begin position="432"/>
        <end position="530"/>
    </location>
</feature>
<gene>
    <name evidence="7" type="ORF">GK047_25730</name>
</gene>
<dbReference type="PROSITE" id="PS50110">
    <property type="entry name" value="RESPONSE_REGULATORY"/>
    <property type="match status" value="1"/>
</dbReference>
<evidence type="ECO:0000259" key="6">
    <source>
        <dbReference type="PROSITE" id="PS50110"/>
    </source>
</evidence>
<dbReference type="PANTHER" id="PTHR43280:SF34">
    <property type="entry name" value="ARAC-FAMILY TRANSCRIPTIONAL REGULATOR"/>
    <property type="match status" value="1"/>
</dbReference>
<dbReference type="InterPro" id="IPR020449">
    <property type="entry name" value="Tscrpt_reg_AraC-type_HTH"/>
</dbReference>
<keyword evidence="4" id="KW-0597">Phosphoprotein</keyword>
<dbReference type="InterPro" id="IPR009057">
    <property type="entry name" value="Homeodomain-like_sf"/>
</dbReference>
<evidence type="ECO:0000256" key="3">
    <source>
        <dbReference type="ARBA" id="ARBA00023163"/>
    </source>
</evidence>
<dbReference type="SUPFAM" id="SSF46689">
    <property type="entry name" value="Homeodomain-like"/>
    <property type="match status" value="2"/>
</dbReference>
<accession>A0A6G4A6B6</accession>
<name>A0A6G4A6B6_9BACL</name>
<dbReference type="Gene3D" id="3.40.50.2300">
    <property type="match status" value="1"/>
</dbReference>
<feature type="domain" description="Response regulatory" evidence="6">
    <location>
        <begin position="3"/>
        <end position="120"/>
    </location>
</feature>
<organism evidence="7">
    <name type="scientific">Paenibacillus sp. SYP-B3998</name>
    <dbReference type="NCBI Taxonomy" id="2678564"/>
    <lineage>
        <taxon>Bacteria</taxon>
        <taxon>Bacillati</taxon>
        <taxon>Bacillota</taxon>
        <taxon>Bacilli</taxon>
        <taxon>Bacillales</taxon>
        <taxon>Paenibacillaceae</taxon>
        <taxon>Paenibacillus</taxon>
    </lineage>
</organism>
<dbReference type="Pfam" id="PF12833">
    <property type="entry name" value="HTH_18"/>
    <property type="match status" value="1"/>
</dbReference>
<evidence type="ECO:0000259" key="5">
    <source>
        <dbReference type="PROSITE" id="PS01124"/>
    </source>
</evidence>